<name>A0ABN5H4T5_9FIRM</name>
<gene>
    <name evidence="1" type="ORF">BXT84_14010</name>
</gene>
<dbReference type="Proteomes" id="UP000325292">
    <property type="component" value="Chromosome"/>
</dbReference>
<accession>A0ABN5H4T5</accession>
<reference evidence="1 2" key="1">
    <citation type="journal article" date="2019" name="Sci. Rep.">
        <title>Sulfobacillus thermotolerans: new insights into resistance and metabolic capacities of acidophilic chemolithotrophs.</title>
        <authorList>
            <person name="Panyushkina A.E."/>
            <person name="Babenko V.V."/>
            <person name="Nikitina A.S."/>
            <person name="Selezneva O.V."/>
            <person name="Tsaplina I.A."/>
            <person name="Letarova M.A."/>
            <person name="Kostryukova E.S."/>
            <person name="Letarov A.V."/>
        </authorList>
    </citation>
    <scope>NUCLEOTIDE SEQUENCE [LARGE SCALE GENOMIC DNA]</scope>
    <source>
        <strain evidence="1 2">Kr1</strain>
    </source>
</reference>
<evidence type="ECO:0000313" key="2">
    <source>
        <dbReference type="Proteomes" id="UP000325292"/>
    </source>
</evidence>
<keyword evidence="2" id="KW-1185">Reference proteome</keyword>
<protein>
    <submittedName>
        <fullName evidence="1">Uncharacterized protein</fullName>
    </submittedName>
</protein>
<organism evidence="1 2">
    <name type="scientific">Sulfobacillus thermotolerans</name>
    <dbReference type="NCBI Taxonomy" id="338644"/>
    <lineage>
        <taxon>Bacteria</taxon>
        <taxon>Bacillati</taxon>
        <taxon>Bacillota</taxon>
        <taxon>Clostridia</taxon>
        <taxon>Eubacteriales</taxon>
        <taxon>Clostridiales Family XVII. Incertae Sedis</taxon>
        <taxon>Sulfobacillus</taxon>
    </lineage>
</organism>
<dbReference type="EMBL" id="CP019454">
    <property type="protein sequence ID" value="AUW94929.1"/>
    <property type="molecule type" value="Genomic_DNA"/>
</dbReference>
<evidence type="ECO:0000313" key="1">
    <source>
        <dbReference type="EMBL" id="AUW94929.1"/>
    </source>
</evidence>
<proteinExistence type="predicted"/>
<sequence>MWAFLPQGSAGLKINAFVWQALTHHYAIMAQTPVGIVLSGHQTFPGYPVLANAAQLDDLSVPLSRLAGDI</sequence>